<dbReference type="GO" id="GO:0097351">
    <property type="term" value="F:toxin sequestering activity"/>
    <property type="evidence" value="ECO:0007669"/>
    <property type="project" value="InterPro"/>
</dbReference>
<name>A0A1G6MYI0_9BACI</name>
<dbReference type="InterPro" id="IPR037914">
    <property type="entry name" value="SpoVT-AbrB_sf"/>
</dbReference>
<dbReference type="Proteomes" id="UP000242949">
    <property type="component" value="Unassembled WGS sequence"/>
</dbReference>
<reference evidence="3" key="1">
    <citation type="submission" date="2016-09" db="EMBL/GenBank/DDBJ databases">
        <authorList>
            <person name="Varghese N."/>
            <person name="Submissions S."/>
        </authorList>
    </citation>
    <scope>NUCLEOTIDE SEQUENCE [LARGE SCALE GENOMIC DNA]</scope>
    <source>
        <strain evidence="3">S5</strain>
    </source>
</reference>
<evidence type="ECO:0000313" key="2">
    <source>
        <dbReference type="EMBL" id="SDC60294.1"/>
    </source>
</evidence>
<dbReference type="SMART" id="SM00966">
    <property type="entry name" value="SpoVT_AbrB"/>
    <property type="match status" value="1"/>
</dbReference>
<dbReference type="PANTHER" id="PTHR40516:SF1">
    <property type="entry name" value="ANTITOXIN CHPS-RELATED"/>
    <property type="match status" value="1"/>
</dbReference>
<dbReference type="PANTHER" id="PTHR40516">
    <property type="entry name" value="ANTITOXIN CHPS-RELATED"/>
    <property type="match status" value="1"/>
</dbReference>
<sequence>MNTEVKKWGNSLAIRIPQQIAKELNIDIGTEIDMTLHDDELTIKVKQQDETLEDLIAQITTENQHDPVDFGQPSGRETI</sequence>
<dbReference type="SUPFAM" id="SSF89447">
    <property type="entry name" value="AbrB/MazE/MraZ-like"/>
    <property type="match status" value="1"/>
</dbReference>
<proteinExistence type="predicted"/>
<dbReference type="Gene3D" id="2.10.260.10">
    <property type="match status" value="1"/>
</dbReference>
<dbReference type="STRING" id="1612202.SAMN05421734_1133"/>
<dbReference type="GO" id="GO:0003677">
    <property type="term" value="F:DNA binding"/>
    <property type="evidence" value="ECO:0007669"/>
    <property type="project" value="InterPro"/>
</dbReference>
<dbReference type="RefSeq" id="WP_090797156.1">
    <property type="nucleotide sequence ID" value="NZ_FMYI01000013.1"/>
</dbReference>
<organism evidence="2 3">
    <name type="scientific">Pelagirhabdus alkalitolerans</name>
    <dbReference type="NCBI Taxonomy" id="1612202"/>
    <lineage>
        <taxon>Bacteria</taxon>
        <taxon>Bacillati</taxon>
        <taxon>Bacillota</taxon>
        <taxon>Bacilli</taxon>
        <taxon>Bacillales</taxon>
        <taxon>Bacillaceae</taxon>
        <taxon>Pelagirhabdus</taxon>
    </lineage>
</organism>
<keyword evidence="3" id="KW-1185">Reference proteome</keyword>
<dbReference type="OrthoDB" id="9795766at2"/>
<evidence type="ECO:0000259" key="1">
    <source>
        <dbReference type="SMART" id="SM00966"/>
    </source>
</evidence>
<feature type="domain" description="SpoVT-AbrB" evidence="1">
    <location>
        <begin position="6"/>
        <end position="51"/>
    </location>
</feature>
<evidence type="ECO:0000313" key="3">
    <source>
        <dbReference type="Proteomes" id="UP000242949"/>
    </source>
</evidence>
<protein>
    <submittedName>
        <fullName evidence="2">Antitoxin MazE</fullName>
    </submittedName>
</protein>
<gene>
    <name evidence="2" type="ORF">SAMN05421734_1133</name>
</gene>
<dbReference type="AlphaFoldDB" id="A0A1G6MYI0"/>
<dbReference type="EMBL" id="FMYI01000013">
    <property type="protein sequence ID" value="SDC60294.1"/>
    <property type="molecule type" value="Genomic_DNA"/>
</dbReference>
<dbReference type="InterPro" id="IPR007159">
    <property type="entry name" value="SpoVT-AbrB_dom"/>
</dbReference>
<dbReference type="Pfam" id="PF04014">
    <property type="entry name" value="MazE_antitoxin"/>
    <property type="match status" value="1"/>
</dbReference>
<accession>A0A1G6MYI0</accession>
<dbReference type="InterPro" id="IPR039052">
    <property type="entry name" value="Antitox_PemI-like"/>
</dbReference>